<dbReference type="AlphaFoldDB" id="X1NER3"/>
<reference evidence="1" key="1">
    <citation type="journal article" date="2014" name="Front. Microbiol.">
        <title>High frequency of phylogenetically diverse reductive dehalogenase-homologous genes in deep subseafloor sedimentary metagenomes.</title>
        <authorList>
            <person name="Kawai M."/>
            <person name="Futagami T."/>
            <person name="Toyoda A."/>
            <person name="Takaki Y."/>
            <person name="Nishi S."/>
            <person name="Hori S."/>
            <person name="Arai W."/>
            <person name="Tsubouchi T."/>
            <person name="Morono Y."/>
            <person name="Uchiyama I."/>
            <person name="Ito T."/>
            <person name="Fujiyama A."/>
            <person name="Inagaki F."/>
            <person name="Takami H."/>
        </authorList>
    </citation>
    <scope>NUCLEOTIDE SEQUENCE</scope>
    <source>
        <strain evidence="1">Expedition CK06-06</strain>
    </source>
</reference>
<dbReference type="Gene3D" id="3.20.20.80">
    <property type="entry name" value="Glycosidases"/>
    <property type="match status" value="1"/>
</dbReference>
<dbReference type="InterPro" id="IPR017853">
    <property type="entry name" value="GH"/>
</dbReference>
<feature type="non-terminal residue" evidence="1">
    <location>
        <position position="214"/>
    </location>
</feature>
<comment type="caution">
    <text evidence="1">The sequence shown here is derived from an EMBL/GenBank/DDBJ whole genome shotgun (WGS) entry which is preliminary data.</text>
</comment>
<dbReference type="EMBL" id="BARV01027901">
    <property type="protein sequence ID" value="GAI42502.1"/>
    <property type="molecule type" value="Genomic_DNA"/>
</dbReference>
<dbReference type="SUPFAM" id="SSF51445">
    <property type="entry name" value="(Trans)glycosidases"/>
    <property type="match status" value="1"/>
</dbReference>
<sequence length="214" mass="23518">MPDHPKLLAPEAVGITASIPYIDALTSTDKSNVYGYAHHLYGGGNKASFAASYGYKPLLQTEYSEGASTFADAMSLATLMHECLTVEDVAAYLYWPLFWEQPNGLVSFPSYGSSNYTINPVYYAFKQHSAFTDPNWQRVDASTNSSNLKISAYISPDNNQMSAVIINTSSSTDIALNLTFYNVTVIDGDVYRTSQTENCVLVDPFEKSEPLTLP</sequence>
<protein>
    <submittedName>
        <fullName evidence="1">Uncharacterized protein</fullName>
    </submittedName>
</protein>
<dbReference type="SUPFAM" id="SSF51011">
    <property type="entry name" value="Glycosyl hydrolase domain"/>
    <property type="match status" value="1"/>
</dbReference>
<dbReference type="Gene3D" id="2.60.40.1180">
    <property type="entry name" value="Golgi alpha-mannosidase II"/>
    <property type="match status" value="1"/>
</dbReference>
<organism evidence="1">
    <name type="scientific">marine sediment metagenome</name>
    <dbReference type="NCBI Taxonomy" id="412755"/>
    <lineage>
        <taxon>unclassified sequences</taxon>
        <taxon>metagenomes</taxon>
        <taxon>ecological metagenomes</taxon>
    </lineage>
</organism>
<evidence type="ECO:0000313" key="1">
    <source>
        <dbReference type="EMBL" id="GAI42502.1"/>
    </source>
</evidence>
<gene>
    <name evidence="1" type="ORF">S06H3_44794</name>
</gene>
<accession>X1NER3</accession>
<name>X1NER3_9ZZZZ</name>
<proteinExistence type="predicted"/>
<dbReference type="InterPro" id="IPR013780">
    <property type="entry name" value="Glyco_hydro_b"/>
</dbReference>